<dbReference type="Gene3D" id="3.40.109.10">
    <property type="entry name" value="NADH Oxidase"/>
    <property type="match status" value="1"/>
</dbReference>
<evidence type="ECO:0000256" key="1">
    <source>
        <dbReference type="ARBA" id="ARBA00022630"/>
    </source>
</evidence>
<dbReference type="EMBL" id="FPHK01000007">
    <property type="protein sequence ID" value="SFV53383.1"/>
    <property type="molecule type" value="Genomic_DNA"/>
</dbReference>
<sequence length="208" mass="24069">MNFTEYDAKQLLKIMKARRDVRGNRFISKKIEPEKLKMILEAGISAPSVGYSQPWKFIIIKDQKTKEAIKESFDVENEKAKAIFKKRALYNELKLEGIAEAPINIAVLYEPKKEKILGMTSMKKMGEYSVVCAVENMWLMARALNIGIGWVSILDEKSVLESLHVKNNAQLIAYLCVGYVDEFYEESELKTLGWEREKMLEECVRYQK</sequence>
<dbReference type="PANTHER" id="PTHR23026">
    <property type="entry name" value="NADPH NITROREDUCTASE"/>
    <property type="match status" value="1"/>
</dbReference>
<dbReference type="AlphaFoldDB" id="A0A1W1BIQ0"/>
<dbReference type="Pfam" id="PF00881">
    <property type="entry name" value="Nitroreductase"/>
    <property type="match status" value="1"/>
</dbReference>
<accession>A0A1W1BIQ0</accession>
<organism evidence="5">
    <name type="scientific">hydrothermal vent metagenome</name>
    <dbReference type="NCBI Taxonomy" id="652676"/>
    <lineage>
        <taxon>unclassified sequences</taxon>
        <taxon>metagenomes</taxon>
        <taxon>ecological metagenomes</taxon>
    </lineage>
</organism>
<keyword evidence="2" id="KW-0288">FMN</keyword>
<keyword evidence="3" id="KW-0560">Oxidoreductase</keyword>
<gene>
    <name evidence="5" type="ORF">MNB_SM-6-1324</name>
</gene>
<dbReference type="PANTHER" id="PTHR23026:SF90">
    <property type="entry name" value="IODOTYROSINE DEIODINASE 1"/>
    <property type="match status" value="1"/>
</dbReference>
<evidence type="ECO:0000313" key="5">
    <source>
        <dbReference type="EMBL" id="SFV53383.1"/>
    </source>
</evidence>
<dbReference type="InterPro" id="IPR000415">
    <property type="entry name" value="Nitroreductase-like"/>
</dbReference>
<dbReference type="InterPro" id="IPR029479">
    <property type="entry name" value="Nitroreductase"/>
</dbReference>
<evidence type="ECO:0000256" key="2">
    <source>
        <dbReference type="ARBA" id="ARBA00022643"/>
    </source>
</evidence>
<dbReference type="GO" id="GO:0016491">
    <property type="term" value="F:oxidoreductase activity"/>
    <property type="evidence" value="ECO:0007669"/>
    <property type="project" value="UniProtKB-KW"/>
</dbReference>
<keyword evidence="1" id="KW-0285">Flavoprotein</keyword>
<dbReference type="InterPro" id="IPR012825">
    <property type="entry name" value="BluB"/>
</dbReference>
<reference evidence="5" key="1">
    <citation type="submission" date="2016-10" db="EMBL/GenBank/DDBJ databases">
        <authorList>
            <person name="de Groot N.N."/>
        </authorList>
    </citation>
    <scope>NUCLEOTIDE SEQUENCE</scope>
</reference>
<proteinExistence type="predicted"/>
<evidence type="ECO:0000259" key="4">
    <source>
        <dbReference type="Pfam" id="PF00881"/>
    </source>
</evidence>
<name>A0A1W1BIQ0_9ZZZZ</name>
<dbReference type="InterPro" id="IPR050627">
    <property type="entry name" value="Nitroreductase/BluB"/>
</dbReference>
<evidence type="ECO:0000256" key="3">
    <source>
        <dbReference type="ARBA" id="ARBA00023002"/>
    </source>
</evidence>
<dbReference type="SUPFAM" id="SSF55469">
    <property type="entry name" value="FMN-dependent nitroreductase-like"/>
    <property type="match status" value="1"/>
</dbReference>
<dbReference type="NCBIfam" id="TIGR02476">
    <property type="entry name" value="BluB"/>
    <property type="match status" value="1"/>
</dbReference>
<feature type="domain" description="Nitroreductase" evidence="4">
    <location>
        <begin position="16"/>
        <end position="179"/>
    </location>
</feature>
<protein>
    <submittedName>
        <fullName evidence="5">Cobalamin biosynthesis protein BluB @ 5,6-dimethylbenzimidazole synthase, flavin destructase family</fullName>
    </submittedName>
</protein>